<keyword evidence="2 5" id="KW-0238">DNA-binding</keyword>
<keyword evidence="3" id="KW-0804">Transcription</keyword>
<dbReference type="PANTHER" id="PTHR33164:SF57">
    <property type="entry name" value="MARR-FAMILY TRANSCRIPTIONAL REGULATOR"/>
    <property type="match status" value="1"/>
</dbReference>
<keyword evidence="1" id="KW-0805">Transcription regulation</keyword>
<dbReference type="RefSeq" id="WP_354447726.1">
    <property type="nucleotide sequence ID" value="NZ_JBEPSH010000010.1"/>
</dbReference>
<evidence type="ECO:0000313" key="5">
    <source>
        <dbReference type="EMBL" id="MET4579544.1"/>
    </source>
</evidence>
<sequence length="162" mass="18281">MLTRNQLQTLQAARRHGIGRLLLLARRDFLDRLTDHMANDDFVKSHATGHKAVMGQASGRLLPFIDLDGTRSVDLARRMGVSKQAVGRLVKELEEAGLLHREPDGADKRAFLVKFTEPGLEYIRCMHASIQLIEDEYTELVGAERMKSLREALIQIAYGDEK</sequence>
<proteinExistence type="predicted"/>
<dbReference type="Proteomes" id="UP001549320">
    <property type="component" value="Unassembled WGS sequence"/>
</dbReference>
<dbReference type="SMART" id="SM00347">
    <property type="entry name" value="HTH_MARR"/>
    <property type="match status" value="1"/>
</dbReference>
<accession>A0ABV2QET6</accession>
<dbReference type="GO" id="GO:0003677">
    <property type="term" value="F:DNA binding"/>
    <property type="evidence" value="ECO:0007669"/>
    <property type="project" value="UniProtKB-KW"/>
</dbReference>
<dbReference type="InterPro" id="IPR036388">
    <property type="entry name" value="WH-like_DNA-bd_sf"/>
</dbReference>
<name>A0ABV2QET6_9BURK</name>
<protein>
    <submittedName>
        <fullName evidence="5">DNA-binding MarR family transcriptional regulator</fullName>
    </submittedName>
</protein>
<dbReference type="PROSITE" id="PS50995">
    <property type="entry name" value="HTH_MARR_2"/>
    <property type="match status" value="1"/>
</dbReference>
<gene>
    <name evidence="5" type="ORF">ABIE13_004681</name>
</gene>
<keyword evidence="6" id="KW-1185">Reference proteome</keyword>
<organism evidence="5 6">
    <name type="scientific">Ottowia thiooxydans</name>
    <dbReference type="NCBI Taxonomy" id="219182"/>
    <lineage>
        <taxon>Bacteria</taxon>
        <taxon>Pseudomonadati</taxon>
        <taxon>Pseudomonadota</taxon>
        <taxon>Betaproteobacteria</taxon>
        <taxon>Burkholderiales</taxon>
        <taxon>Comamonadaceae</taxon>
        <taxon>Ottowia</taxon>
    </lineage>
</organism>
<dbReference type="InterPro" id="IPR000835">
    <property type="entry name" value="HTH_MarR-typ"/>
</dbReference>
<evidence type="ECO:0000313" key="6">
    <source>
        <dbReference type="Proteomes" id="UP001549320"/>
    </source>
</evidence>
<evidence type="ECO:0000259" key="4">
    <source>
        <dbReference type="PROSITE" id="PS50995"/>
    </source>
</evidence>
<reference evidence="5 6" key="1">
    <citation type="submission" date="2024-06" db="EMBL/GenBank/DDBJ databases">
        <title>Sorghum-associated microbial communities from plants grown in Nebraska, USA.</title>
        <authorList>
            <person name="Schachtman D."/>
        </authorList>
    </citation>
    <scope>NUCLEOTIDE SEQUENCE [LARGE SCALE GENOMIC DNA]</scope>
    <source>
        <strain evidence="5 6">2709</strain>
    </source>
</reference>
<dbReference type="InterPro" id="IPR039422">
    <property type="entry name" value="MarR/SlyA-like"/>
</dbReference>
<dbReference type="InterPro" id="IPR023187">
    <property type="entry name" value="Tscrpt_reg_MarR-type_CS"/>
</dbReference>
<dbReference type="PRINTS" id="PR00598">
    <property type="entry name" value="HTHMARR"/>
</dbReference>
<comment type="caution">
    <text evidence="5">The sequence shown here is derived from an EMBL/GenBank/DDBJ whole genome shotgun (WGS) entry which is preliminary data.</text>
</comment>
<evidence type="ECO:0000256" key="1">
    <source>
        <dbReference type="ARBA" id="ARBA00023015"/>
    </source>
</evidence>
<feature type="domain" description="HTH marR-type" evidence="4">
    <location>
        <begin position="15"/>
        <end position="158"/>
    </location>
</feature>
<evidence type="ECO:0000256" key="3">
    <source>
        <dbReference type="ARBA" id="ARBA00023163"/>
    </source>
</evidence>
<dbReference type="InterPro" id="IPR036390">
    <property type="entry name" value="WH_DNA-bd_sf"/>
</dbReference>
<dbReference type="EMBL" id="JBEPSH010000010">
    <property type="protein sequence ID" value="MET4579544.1"/>
    <property type="molecule type" value="Genomic_DNA"/>
</dbReference>
<dbReference type="SUPFAM" id="SSF46785">
    <property type="entry name" value="Winged helix' DNA-binding domain"/>
    <property type="match status" value="1"/>
</dbReference>
<dbReference type="Gene3D" id="1.10.10.10">
    <property type="entry name" value="Winged helix-like DNA-binding domain superfamily/Winged helix DNA-binding domain"/>
    <property type="match status" value="1"/>
</dbReference>
<evidence type="ECO:0000256" key="2">
    <source>
        <dbReference type="ARBA" id="ARBA00023125"/>
    </source>
</evidence>
<dbReference type="PANTHER" id="PTHR33164">
    <property type="entry name" value="TRANSCRIPTIONAL REGULATOR, MARR FAMILY"/>
    <property type="match status" value="1"/>
</dbReference>
<dbReference type="PROSITE" id="PS01117">
    <property type="entry name" value="HTH_MARR_1"/>
    <property type="match status" value="1"/>
</dbReference>
<dbReference type="Pfam" id="PF12802">
    <property type="entry name" value="MarR_2"/>
    <property type="match status" value="1"/>
</dbReference>